<dbReference type="Gene3D" id="2.130.10.10">
    <property type="entry name" value="YVTN repeat-like/Quinoprotein amine dehydrogenase"/>
    <property type="match status" value="3"/>
</dbReference>
<dbReference type="PROSITE" id="PS00678">
    <property type="entry name" value="WD_REPEATS_1"/>
    <property type="match status" value="1"/>
</dbReference>
<keyword evidence="3 6" id="KW-0853">WD repeat</keyword>
<dbReference type="PANTHER" id="PTHR19858:SF0">
    <property type="entry name" value="PERIODIC TRYPTOPHAN PROTEIN 2 HOMOLOG"/>
    <property type="match status" value="1"/>
</dbReference>
<evidence type="ECO:0000256" key="1">
    <source>
        <dbReference type="ARBA" id="ARBA00004604"/>
    </source>
</evidence>
<feature type="repeat" description="WD" evidence="6">
    <location>
        <begin position="505"/>
        <end position="548"/>
    </location>
</feature>
<gene>
    <name evidence="9" type="ORF">V9T40_008138</name>
</gene>
<dbReference type="SUPFAM" id="SSF50978">
    <property type="entry name" value="WD40 repeat-like"/>
    <property type="match status" value="1"/>
</dbReference>
<dbReference type="GO" id="GO:0000028">
    <property type="term" value="P:ribosomal small subunit assembly"/>
    <property type="evidence" value="ECO:0007669"/>
    <property type="project" value="TreeGrafter"/>
</dbReference>
<dbReference type="Pfam" id="PF04003">
    <property type="entry name" value="Utp12"/>
    <property type="match status" value="1"/>
</dbReference>
<organism evidence="9 10">
    <name type="scientific">Parthenolecanium corni</name>
    <dbReference type="NCBI Taxonomy" id="536013"/>
    <lineage>
        <taxon>Eukaryota</taxon>
        <taxon>Metazoa</taxon>
        <taxon>Ecdysozoa</taxon>
        <taxon>Arthropoda</taxon>
        <taxon>Hexapoda</taxon>
        <taxon>Insecta</taxon>
        <taxon>Pterygota</taxon>
        <taxon>Neoptera</taxon>
        <taxon>Paraneoptera</taxon>
        <taxon>Hemiptera</taxon>
        <taxon>Sternorrhyncha</taxon>
        <taxon>Coccoidea</taxon>
        <taxon>Coccidae</taxon>
        <taxon>Parthenolecanium</taxon>
    </lineage>
</organism>
<evidence type="ECO:0000256" key="7">
    <source>
        <dbReference type="SAM" id="MobiDB-lite"/>
    </source>
</evidence>
<name>A0AAN9U024_9HEMI</name>
<evidence type="ECO:0000313" key="10">
    <source>
        <dbReference type="Proteomes" id="UP001367676"/>
    </source>
</evidence>
<dbReference type="InterPro" id="IPR027145">
    <property type="entry name" value="PWP2"/>
</dbReference>
<comment type="subcellular location">
    <subcellularLocation>
        <location evidence="1">Nucleus</location>
        <location evidence="1">Nucleolus</location>
    </subcellularLocation>
</comment>
<dbReference type="Proteomes" id="UP001367676">
    <property type="component" value="Unassembled WGS sequence"/>
</dbReference>
<proteinExistence type="inferred from homology"/>
<evidence type="ECO:0000256" key="5">
    <source>
        <dbReference type="ARBA" id="ARBA00023242"/>
    </source>
</evidence>
<dbReference type="GO" id="GO:0032040">
    <property type="term" value="C:small-subunit processome"/>
    <property type="evidence" value="ECO:0007669"/>
    <property type="project" value="TreeGrafter"/>
</dbReference>
<keyword evidence="4" id="KW-0677">Repeat</keyword>
<evidence type="ECO:0000256" key="6">
    <source>
        <dbReference type="PROSITE-ProRule" id="PRU00221"/>
    </source>
</evidence>
<accession>A0AAN9U024</accession>
<dbReference type="InterPro" id="IPR011047">
    <property type="entry name" value="Quinoprotein_ADH-like_sf"/>
</dbReference>
<dbReference type="Pfam" id="PF00400">
    <property type="entry name" value="WD40"/>
    <property type="match status" value="4"/>
</dbReference>
<feature type="repeat" description="WD" evidence="6">
    <location>
        <begin position="377"/>
        <end position="418"/>
    </location>
</feature>
<comment type="caution">
    <text evidence="9">The sequence shown here is derived from an EMBL/GenBank/DDBJ whole genome shotgun (WGS) entry which is preliminary data.</text>
</comment>
<dbReference type="SMART" id="SM00320">
    <property type="entry name" value="WD40"/>
    <property type="match status" value="12"/>
</dbReference>
<dbReference type="CDD" id="cd00200">
    <property type="entry name" value="WD40"/>
    <property type="match status" value="1"/>
</dbReference>
<dbReference type="GO" id="GO:0034388">
    <property type="term" value="C:Pwp2p-containing subcomplex of 90S preribosome"/>
    <property type="evidence" value="ECO:0007669"/>
    <property type="project" value="TreeGrafter"/>
</dbReference>
<keyword evidence="10" id="KW-1185">Reference proteome</keyword>
<feature type="repeat" description="WD" evidence="6">
    <location>
        <begin position="187"/>
        <end position="219"/>
    </location>
</feature>
<comment type="similarity">
    <text evidence="2">Belongs to the WD repeat PWP2 family.</text>
</comment>
<dbReference type="PROSITE" id="PS50294">
    <property type="entry name" value="WD_REPEATS_REGION"/>
    <property type="match status" value="4"/>
</dbReference>
<sequence>MKFAFKFANVLGAIYRKGDILFTPDGNSVISPVGNRICIYNLKNHTSTALPIESRFNYECLALSPSGNLLIAVNEEGEAHFITLLTRRKLFSYRFNETVRRIIFSPNGKHFAVCKINKVFVFHTPEYDGTDRIIGQITLEKVFADFYDDTTSIDWTDDSCVLAMSSKDGLTKLISMHDRSRFHKYTLSGHTDPIVAVFFESSSLNLVTVGRNGQLTLWDCNTDLKELHKLDKQLTTKMKEIVLNDDEDDIQVTLDDNEKSLALETKSEPLDDSSFKISYHRLSKHYLNDYHKFEKRVNLTACVYHKSSRILVTGFSNGSIFIHELPEVTLIDSLSISDNGIASVAVNNIGDWIAIGCENQGQLMVWEWQSQTYVLKQQAHASGISCLTYSNDGSFIATGGVDAKIKVWNVESGFCFVTFSDHSSGISDLKFSNNRKFVVSASVDGTVRTFDMHRYRNFRIFTTPRPVQFSCLAIDATDEFVAAGAQDVFDIYLWSMKLGQLIECLTGHESPVSGLAFSPVVTSSVFVSVSWDKTLRMWNTIEGEKTYDTIELGAEALCVAYKPDGKEVAVSTLNGLISIFDTSSGYQLRSIEGRNDLGSGRSLTDQITAKKNLDAKAFTSIAYSADGNCIIAGGQSKNICIYHVAQGILLKKFEVTQNRSLDAVDDIINRRKMTEFGNLDLIEKREDSNVKIRLPGVLQGDMAARSFKPEVRVFDVAFSPTGLAWSAATTEGVLIYSLDSSLIFDPFDLQVDITVDSIEQTMKSNKLKALVMSLKLGEIDVIRHVLENIPSTSIELIVRSIPTAYLERLIKFLSSSIESTRHIELYLLWIENLINDGRFVKGSQKTILLGLYRNLTKKHQDIMKICDFNKYTMKMILKRKVKSKNEDPDESSVSDVGMSLGI</sequence>
<dbReference type="PROSITE" id="PS50082">
    <property type="entry name" value="WD_REPEATS_2"/>
    <property type="match status" value="4"/>
</dbReference>
<feature type="region of interest" description="Disordered" evidence="7">
    <location>
        <begin position="883"/>
        <end position="902"/>
    </location>
</feature>
<evidence type="ECO:0000259" key="8">
    <source>
        <dbReference type="Pfam" id="PF04003"/>
    </source>
</evidence>
<reference evidence="9 10" key="1">
    <citation type="submission" date="2024-03" db="EMBL/GenBank/DDBJ databases">
        <title>Adaptation during the transition from Ophiocordyceps entomopathogen to insect associate is accompanied by gene loss and intensified selection.</title>
        <authorList>
            <person name="Ward C.M."/>
            <person name="Onetto C.A."/>
            <person name="Borneman A.R."/>
        </authorList>
    </citation>
    <scope>NUCLEOTIDE SEQUENCE [LARGE SCALE GENOMIC DNA]</scope>
    <source>
        <strain evidence="9">AWRI1</strain>
        <tissue evidence="9">Single Adult Female</tissue>
    </source>
</reference>
<dbReference type="EMBL" id="JBBCAQ010000008">
    <property type="protein sequence ID" value="KAK7602549.1"/>
    <property type="molecule type" value="Genomic_DNA"/>
</dbReference>
<evidence type="ECO:0000256" key="3">
    <source>
        <dbReference type="ARBA" id="ARBA00022574"/>
    </source>
</evidence>
<dbReference type="AlphaFoldDB" id="A0AAN9U024"/>
<dbReference type="InterPro" id="IPR015943">
    <property type="entry name" value="WD40/YVTN_repeat-like_dom_sf"/>
</dbReference>
<evidence type="ECO:0000256" key="2">
    <source>
        <dbReference type="ARBA" id="ARBA00010226"/>
    </source>
</evidence>
<keyword evidence="5" id="KW-0539">Nucleus</keyword>
<dbReference type="InterPro" id="IPR007148">
    <property type="entry name" value="SSU_processome_Utp12"/>
</dbReference>
<feature type="repeat" description="WD" evidence="6">
    <location>
        <begin position="419"/>
        <end position="460"/>
    </location>
</feature>
<dbReference type="PANTHER" id="PTHR19858">
    <property type="entry name" value="WD40 REPEAT PROTEIN"/>
    <property type="match status" value="1"/>
</dbReference>
<feature type="domain" description="Small-subunit processome Utp12" evidence="8">
    <location>
        <begin position="780"/>
        <end position="877"/>
    </location>
</feature>
<protein>
    <recommendedName>
        <fullName evidence="8">Small-subunit processome Utp12 domain-containing protein</fullName>
    </recommendedName>
</protein>
<dbReference type="InterPro" id="IPR036322">
    <property type="entry name" value="WD40_repeat_dom_sf"/>
</dbReference>
<evidence type="ECO:0000313" key="9">
    <source>
        <dbReference type="EMBL" id="KAK7602549.1"/>
    </source>
</evidence>
<dbReference type="InterPro" id="IPR001680">
    <property type="entry name" value="WD40_rpt"/>
</dbReference>
<dbReference type="SUPFAM" id="SSF50998">
    <property type="entry name" value="Quinoprotein alcohol dehydrogenase-like"/>
    <property type="match status" value="1"/>
</dbReference>
<dbReference type="InterPro" id="IPR019775">
    <property type="entry name" value="WD40_repeat_CS"/>
</dbReference>
<dbReference type="GO" id="GO:0000462">
    <property type="term" value="P:maturation of SSU-rRNA from tricistronic rRNA transcript (SSU-rRNA, 5.8S rRNA, LSU-rRNA)"/>
    <property type="evidence" value="ECO:0007669"/>
    <property type="project" value="TreeGrafter"/>
</dbReference>
<evidence type="ECO:0000256" key="4">
    <source>
        <dbReference type="ARBA" id="ARBA00022737"/>
    </source>
</evidence>